<protein>
    <submittedName>
        <fullName evidence="1">Uncharacterized protein</fullName>
    </submittedName>
</protein>
<dbReference type="Proteomes" id="UP000494206">
    <property type="component" value="Unassembled WGS sequence"/>
</dbReference>
<comment type="caution">
    <text evidence="1">The sequence shown here is derived from an EMBL/GenBank/DDBJ whole genome shotgun (WGS) entry which is preliminary data.</text>
</comment>
<dbReference type="PANTHER" id="PTHR47645:SF1">
    <property type="entry name" value="C2H2-TYPE DOMAIN-CONTAINING PROTEIN-RELATED"/>
    <property type="match status" value="1"/>
</dbReference>
<evidence type="ECO:0000313" key="2">
    <source>
        <dbReference type="Proteomes" id="UP000494206"/>
    </source>
</evidence>
<dbReference type="EMBL" id="CADEPM010000003">
    <property type="protein sequence ID" value="CAB3403693.1"/>
    <property type="molecule type" value="Genomic_DNA"/>
</dbReference>
<dbReference type="OrthoDB" id="5876832at2759"/>
<proteinExistence type="predicted"/>
<reference evidence="1 2" key="1">
    <citation type="submission" date="2020-04" db="EMBL/GenBank/DDBJ databases">
        <authorList>
            <person name="Laetsch R D."/>
            <person name="Stevens L."/>
            <person name="Kumar S."/>
            <person name="Blaxter L. M."/>
        </authorList>
    </citation>
    <scope>NUCLEOTIDE SEQUENCE [LARGE SCALE GENOMIC DNA]</scope>
</reference>
<evidence type="ECO:0000313" key="1">
    <source>
        <dbReference type="EMBL" id="CAB3403693.1"/>
    </source>
</evidence>
<accession>A0A8S1ER94</accession>
<organism evidence="1 2">
    <name type="scientific">Caenorhabditis bovis</name>
    <dbReference type="NCBI Taxonomy" id="2654633"/>
    <lineage>
        <taxon>Eukaryota</taxon>
        <taxon>Metazoa</taxon>
        <taxon>Ecdysozoa</taxon>
        <taxon>Nematoda</taxon>
        <taxon>Chromadorea</taxon>
        <taxon>Rhabditida</taxon>
        <taxon>Rhabditina</taxon>
        <taxon>Rhabditomorpha</taxon>
        <taxon>Rhabditoidea</taxon>
        <taxon>Rhabditidae</taxon>
        <taxon>Peloderinae</taxon>
        <taxon>Caenorhabditis</taxon>
    </lineage>
</organism>
<dbReference type="AlphaFoldDB" id="A0A8S1ER94"/>
<sequence length="123" mass="13766">MTEEAVVEDLSEYQEEGYDMNEAREDGVNYIAAIFAFNNVSGTLGQDIFGIAKVLNIFSSISAILQPYAIWIYSLRPNTNRKFDKHFIPIPDKVAEVLCDFGLDALGLYLPEDLLIGDIPTDK</sequence>
<dbReference type="PANTHER" id="PTHR47645">
    <property type="entry name" value="PROTEIN CBG08267"/>
    <property type="match status" value="1"/>
</dbReference>
<gene>
    <name evidence="1" type="ORF">CBOVIS_LOCUS6126</name>
</gene>
<keyword evidence="2" id="KW-1185">Reference proteome</keyword>
<name>A0A8S1ER94_9PELO</name>